<dbReference type="PROSITE" id="PS00012">
    <property type="entry name" value="PHOSPHOPANTETHEINE"/>
    <property type="match status" value="1"/>
</dbReference>
<comment type="caution">
    <text evidence="4">The sequence shown here is derived from an EMBL/GenBank/DDBJ whole genome shotgun (WGS) entry which is preliminary data.</text>
</comment>
<dbReference type="InterPro" id="IPR006162">
    <property type="entry name" value="Ppantetheine_attach_site"/>
</dbReference>
<keyword evidence="5" id="KW-1185">Reference proteome</keyword>
<evidence type="ECO:0000256" key="2">
    <source>
        <dbReference type="ARBA" id="ARBA00022553"/>
    </source>
</evidence>
<dbReference type="Gene3D" id="1.10.1200.10">
    <property type="entry name" value="ACP-like"/>
    <property type="match status" value="1"/>
</dbReference>
<dbReference type="InterPro" id="IPR036736">
    <property type="entry name" value="ACP-like_sf"/>
</dbReference>
<keyword evidence="1" id="KW-0596">Phosphopantetheine</keyword>
<proteinExistence type="predicted"/>
<dbReference type="PANTHER" id="PTHR44845:SF6">
    <property type="entry name" value="BETA-ALANINE-ACTIVATING ENZYME"/>
    <property type="match status" value="1"/>
</dbReference>
<dbReference type="InterPro" id="IPR009081">
    <property type="entry name" value="PP-bd_ACP"/>
</dbReference>
<reference evidence="4 5" key="1">
    <citation type="submission" date="2020-08" db="EMBL/GenBank/DDBJ databases">
        <title>Genomic Encyclopedia of Type Strains, Phase IV (KMG-IV): sequencing the most valuable type-strain genomes for metagenomic binning, comparative biology and taxonomic classification.</title>
        <authorList>
            <person name="Goeker M."/>
        </authorList>
    </citation>
    <scope>NUCLEOTIDE SEQUENCE [LARGE SCALE GENOMIC DNA]</scope>
    <source>
        <strain evidence="4 5">DSM 45385</strain>
    </source>
</reference>
<organism evidence="4 5">
    <name type="scientific">Nonomuraea endophytica</name>
    <dbReference type="NCBI Taxonomy" id="714136"/>
    <lineage>
        <taxon>Bacteria</taxon>
        <taxon>Bacillati</taxon>
        <taxon>Actinomycetota</taxon>
        <taxon>Actinomycetes</taxon>
        <taxon>Streptosporangiales</taxon>
        <taxon>Streptosporangiaceae</taxon>
        <taxon>Nonomuraea</taxon>
    </lineage>
</organism>
<evidence type="ECO:0000259" key="3">
    <source>
        <dbReference type="PROSITE" id="PS50075"/>
    </source>
</evidence>
<dbReference type="PROSITE" id="PS50075">
    <property type="entry name" value="CARRIER"/>
    <property type="match status" value="1"/>
</dbReference>
<keyword evidence="2" id="KW-0597">Phosphoprotein</keyword>
<dbReference type="EMBL" id="JACHIN010000007">
    <property type="protein sequence ID" value="MBB5080144.1"/>
    <property type="molecule type" value="Genomic_DNA"/>
</dbReference>
<dbReference type="Proteomes" id="UP000568380">
    <property type="component" value="Unassembled WGS sequence"/>
</dbReference>
<evidence type="ECO:0000256" key="1">
    <source>
        <dbReference type="ARBA" id="ARBA00022450"/>
    </source>
</evidence>
<dbReference type="PANTHER" id="PTHR44845">
    <property type="entry name" value="CARRIER DOMAIN-CONTAINING PROTEIN"/>
    <property type="match status" value="1"/>
</dbReference>
<dbReference type="AlphaFoldDB" id="A0A7W8A5Y8"/>
<dbReference type="RefSeq" id="WP_184966298.1">
    <property type="nucleotide sequence ID" value="NZ_JACHIN010000007.1"/>
</dbReference>
<sequence length="80" mass="8924">MIESQVAEIVRKRWCEVLETPQVAQDDDFFLSGGHSLLAVRLTAALREDLAVRIPVSVLFESKTLECYAGRVADFVLAET</sequence>
<evidence type="ECO:0000313" key="4">
    <source>
        <dbReference type="EMBL" id="MBB5080144.1"/>
    </source>
</evidence>
<feature type="domain" description="Carrier" evidence="3">
    <location>
        <begin position="1"/>
        <end position="76"/>
    </location>
</feature>
<dbReference type="SUPFAM" id="SSF47336">
    <property type="entry name" value="ACP-like"/>
    <property type="match status" value="1"/>
</dbReference>
<gene>
    <name evidence="4" type="ORF">HNR40_005630</name>
</gene>
<dbReference type="Pfam" id="PF00550">
    <property type="entry name" value="PP-binding"/>
    <property type="match status" value="1"/>
</dbReference>
<protein>
    <submittedName>
        <fullName evidence="4">Acyl carrier protein</fullName>
    </submittedName>
</protein>
<evidence type="ECO:0000313" key="5">
    <source>
        <dbReference type="Proteomes" id="UP000568380"/>
    </source>
</evidence>
<name>A0A7W8A5Y8_9ACTN</name>
<accession>A0A7W8A5Y8</accession>